<dbReference type="PANTHER" id="PTHR32234:SF3">
    <property type="entry name" value="SUPPRESSION OF COPPER SENSITIVITY PROTEIN"/>
    <property type="match status" value="1"/>
</dbReference>
<evidence type="ECO:0000256" key="5">
    <source>
        <dbReference type="ARBA" id="ARBA00022989"/>
    </source>
</evidence>
<comment type="caution">
    <text evidence="10">The sequence shown here is derived from an EMBL/GenBank/DDBJ whole genome shotgun (WGS) entry which is preliminary data.</text>
</comment>
<evidence type="ECO:0000256" key="1">
    <source>
        <dbReference type="ARBA" id="ARBA00004651"/>
    </source>
</evidence>
<dbReference type="PANTHER" id="PTHR32234">
    <property type="entry name" value="THIOL:DISULFIDE INTERCHANGE PROTEIN DSBD"/>
    <property type="match status" value="1"/>
</dbReference>
<dbReference type="InterPro" id="IPR035671">
    <property type="entry name" value="DsbD_gamma"/>
</dbReference>
<dbReference type="CDD" id="cd02953">
    <property type="entry name" value="DsbDgamma"/>
    <property type="match status" value="1"/>
</dbReference>
<feature type="transmembrane region" description="Helical" evidence="7">
    <location>
        <begin position="556"/>
        <end position="575"/>
    </location>
</feature>
<gene>
    <name evidence="10" type="ORF">ACFQPS_13320</name>
</gene>
<evidence type="ECO:0000313" key="10">
    <source>
        <dbReference type="EMBL" id="MFC7334146.1"/>
    </source>
</evidence>
<dbReference type="RefSeq" id="WP_377359723.1">
    <property type="nucleotide sequence ID" value="NZ_JBHTCM010000012.1"/>
</dbReference>
<dbReference type="InterPro" id="IPR013766">
    <property type="entry name" value="Thioredoxin_domain"/>
</dbReference>
<feature type="transmembrane region" description="Helical" evidence="7">
    <location>
        <begin position="502"/>
        <end position="520"/>
    </location>
</feature>
<sequence length="712" mass="73842">MPRLALLLPFVLLLALAVGLPTPAAANPVRTDNVEAELRAELPAAVPGEPLWLAVTQRIRPGWHTYWKNPGDSGIATEVKWTLPPGWQAGPLVWPAPERFPVGPLVNFGYKDEVHLLTRVDVPADAAPGGTVTIAAQADWLVCEDICIPESARLELTLPVAAGPVAPTPAQAALFAQARRALPVPSPFPATFLAGDTAHQLVLSTGDLAGAELADAFFFPDLWSVTPAAAPQELRLDADGVRLVLPRSGALPAESVTGVLLLTERLEGREIRQALEIDAPIEAAPAGGSPAPGRAAAETASLGVGLALLLALAGGAILNLMPCVFPVLSIKVLALVSHAPGRAPVHGAAYAAGVLATFAAVAGLLLALRAGGAQIGWGFQLQDPLVVAVLAYVMFLLGLWLSGVYELGGRAQGLGQGLAARGGYAGSFFTGVLATVVATPCTAPFMGTAIGFALLQPWPLALAVFLALGLGMALPFLLLTLSPALLRRMPRPGLWMERLKQALAFPLYATAVWLVWVLSIQAGPDAVAWVLGGMVLVAFAAWLYGVTRSSGAGWRLGASAFGVLALAGAVAMARVPALAGPAVPPPPAGTAAAADDTAPFDEAALAALRAEGRPVFVNFTAAWCITCLVNERTSLSADTVKQAMAAKGVAYLKGDWTNRDAGIARVLERFGRSGVPLYLLYRPGEAEPEVLPQILTPGLVLEALETLPDRAS</sequence>
<evidence type="ECO:0000256" key="7">
    <source>
        <dbReference type="SAM" id="Phobius"/>
    </source>
</evidence>
<dbReference type="InterPro" id="IPR003834">
    <property type="entry name" value="Cyt_c_assmbl_TM_dom"/>
</dbReference>
<proteinExistence type="predicted"/>
<evidence type="ECO:0000256" key="4">
    <source>
        <dbReference type="ARBA" id="ARBA00022748"/>
    </source>
</evidence>
<dbReference type="Pfam" id="PF11412">
    <property type="entry name" value="DsbD_N"/>
    <property type="match status" value="1"/>
</dbReference>
<evidence type="ECO:0000256" key="6">
    <source>
        <dbReference type="ARBA" id="ARBA00023136"/>
    </source>
</evidence>
<keyword evidence="2" id="KW-1003">Cell membrane</keyword>
<feature type="chain" id="PRO_5046086316" evidence="8">
    <location>
        <begin position="27"/>
        <end position="712"/>
    </location>
</feature>
<dbReference type="Pfam" id="PF13899">
    <property type="entry name" value="Thioredoxin_7"/>
    <property type="match status" value="1"/>
</dbReference>
<evidence type="ECO:0000259" key="9">
    <source>
        <dbReference type="PROSITE" id="PS51352"/>
    </source>
</evidence>
<evidence type="ECO:0000256" key="3">
    <source>
        <dbReference type="ARBA" id="ARBA00022692"/>
    </source>
</evidence>
<dbReference type="InterPro" id="IPR028250">
    <property type="entry name" value="DsbDN"/>
</dbReference>
<dbReference type="PROSITE" id="PS51352">
    <property type="entry name" value="THIOREDOXIN_2"/>
    <property type="match status" value="1"/>
</dbReference>
<dbReference type="EMBL" id="JBHTCM010000012">
    <property type="protein sequence ID" value="MFC7334146.1"/>
    <property type="molecule type" value="Genomic_DNA"/>
</dbReference>
<dbReference type="SUPFAM" id="SSF52833">
    <property type="entry name" value="Thioredoxin-like"/>
    <property type="match status" value="1"/>
</dbReference>
<organism evidence="10 11">
    <name type="scientific">Rhodocista pekingensis</name>
    <dbReference type="NCBI Taxonomy" id="201185"/>
    <lineage>
        <taxon>Bacteria</taxon>
        <taxon>Pseudomonadati</taxon>
        <taxon>Pseudomonadota</taxon>
        <taxon>Alphaproteobacteria</taxon>
        <taxon>Rhodospirillales</taxon>
        <taxon>Azospirillaceae</taxon>
        <taxon>Rhodocista</taxon>
    </lineage>
</organism>
<feature type="transmembrane region" description="Helical" evidence="7">
    <location>
        <begin position="302"/>
        <end position="328"/>
    </location>
</feature>
<feature type="signal peptide" evidence="8">
    <location>
        <begin position="1"/>
        <end position="26"/>
    </location>
</feature>
<evidence type="ECO:0000256" key="2">
    <source>
        <dbReference type="ARBA" id="ARBA00022475"/>
    </source>
</evidence>
<protein>
    <submittedName>
        <fullName evidence="10">Protein-disulfide reductase DsbD family protein</fullName>
    </submittedName>
</protein>
<keyword evidence="11" id="KW-1185">Reference proteome</keyword>
<feature type="transmembrane region" description="Helical" evidence="7">
    <location>
        <begin position="428"/>
        <end position="454"/>
    </location>
</feature>
<keyword evidence="3 7" id="KW-0812">Transmembrane</keyword>
<evidence type="ECO:0000313" key="11">
    <source>
        <dbReference type="Proteomes" id="UP001596456"/>
    </source>
</evidence>
<keyword evidence="8" id="KW-0732">Signal</keyword>
<feature type="transmembrane region" description="Helical" evidence="7">
    <location>
        <begin position="460"/>
        <end position="481"/>
    </location>
</feature>
<feature type="transmembrane region" description="Helical" evidence="7">
    <location>
        <begin position="348"/>
        <end position="368"/>
    </location>
</feature>
<dbReference type="Proteomes" id="UP001596456">
    <property type="component" value="Unassembled WGS sequence"/>
</dbReference>
<keyword evidence="4" id="KW-0201">Cytochrome c-type biogenesis</keyword>
<feature type="domain" description="Thioredoxin" evidence="9">
    <location>
        <begin position="577"/>
        <end position="709"/>
    </location>
</feature>
<reference evidence="11" key="1">
    <citation type="journal article" date="2019" name="Int. J. Syst. Evol. Microbiol.">
        <title>The Global Catalogue of Microorganisms (GCM) 10K type strain sequencing project: providing services to taxonomists for standard genome sequencing and annotation.</title>
        <authorList>
            <consortium name="The Broad Institute Genomics Platform"/>
            <consortium name="The Broad Institute Genome Sequencing Center for Infectious Disease"/>
            <person name="Wu L."/>
            <person name="Ma J."/>
        </authorList>
    </citation>
    <scope>NUCLEOTIDE SEQUENCE [LARGE SCALE GENOMIC DNA]</scope>
    <source>
        <strain evidence="11">CGMCC 1.16275</strain>
    </source>
</reference>
<accession>A0ABW2KY80</accession>
<keyword evidence="5 7" id="KW-1133">Transmembrane helix</keyword>
<keyword evidence="6 7" id="KW-0472">Membrane</keyword>
<evidence type="ECO:0000256" key="8">
    <source>
        <dbReference type="SAM" id="SignalP"/>
    </source>
</evidence>
<feature type="transmembrane region" description="Helical" evidence="7">
    <location>
        <begin position="526"/>
        <end position="544"/>
    </location>
</feature>
<dbReference type="Gene3D" id="3.40.30.10">
    <property type="entry name" value="Glutaredoxin"/>
    <property type="match status" value="1"/>
</dbReference>
<feature type="transmembrane region" description="Helical" evidence="7">
    <location>
        <begin position="388"/>
        <end position="407"/>
    </location>
</feature>
<name>A0ABW2KY80_9PROT</name>
<dbReference type="InterPro" id="IPR036249">
    <property type="entry name" value="Thioredoxin-like_sf"/>
</dbReference>
<comment type="subcellular location">
    <subcellularLocation>
        <location evidence="1">Cell membrane</location>
        <topology evidence="1">Multi-pass membrane protein</topology>
    </subcellularLocation>
</comment>
<dbReference type="Pfam" id="PF02683">
    <property type="entry name" value="DsbD_TM"/>
    <property type="match status" value="1"/>
</dbReference>